<keyword evidence="4" id="KW-0472">Membrane</keyword>
<keyword evidence="8" id="KW-0732">Signal</keyword>
<keyword evidence="3" id="KW-0336">GPI-anchor</keyword>
<feature type="chain" id="PRO_5004221841" evidence="8">
    <location>
        <begin position="22"/>
        <end position="487"/>
    </location>
</feature>
<feature type="compositionally biased region" description="Basic and acidic residues" evidence="7">
    <location>
        <begin position="415"/>
        <end position="466"/>
    </location>
</feature>
<evidence type="ECO:0000256" key="5">
    <source>
        <dbReference type="ARBA" id="ARBA00023180"/>
    </source>
</evidence>
<keyword evidence="5" id="KW-0325">Glycoprotein</keyword>
<dbReference type="GeneID" id="3661407"/>
<evidence type="ECO:0000313" key="10">
    <source>
        <dbReference type="EMBL" id="EAN77428.1"/>
    </source>
</evidence>
<dbReference type="Pfam" id="PF00913">
    <property type="entry name" value="Trypan_glycop"/>
    <property type="match status" value="1"/>
</dbReference>
<dbReference type="SUPFAM" id="SSF58087">
    <property type="entry name" value="Variant surface glycoprotein (N-terminal domain)"/>
    <property type="match status" value="1"/>
</dbReference>
<sequence length="487" mass="51263">MNYWIAATGALALAAAITAQGTTLLHNPKAQVTTTCGASHYMRHLTRQAESALERGLTNAKGALEKSNKLRVVAAYKTGGAATAASILAANLASETAKALETIKTETSNFLEGFTAAAELAGQQTIVSEIKSAQVQDVNTLTAAQAVTTPGIIQVKPTLAPAATAACFNDDGSPVSDAEAAQPNQGEPTLKFFVVSANTPGTTHNELLTIWGHGSTGTAPSTGCQNEATFIGIKGGDFLKTAAVTTTRLASSAGKTYPAITSTTTIPNDKTLNKAVTAIRKLETAVEALDAISDVSSPEDVAARPELKEAIAKALDGDKATYANSATKAKVDSFMAETFGKEPTIVKNTIVKDLKDLKPPKSAVGGNGENKLETINDPKELANAATYYTVKKFVDEQEQKKKNQANRSCPTNTDKTTEPAKSADECKKHTTAKDCKKEAGCDFDDKKPEGERCFPKPETEKKDDKSFSSNVRVSVPHVFAAFAALLF</sequence>
<protein>
    <submittedName>
        <fullName evidence="10">Variant surface glycoprotein (VSG, atypical), putative</fullName>
    </submittedName>
</protein>
<evidence type="ECO:0000256" key="1">
    <source>
        <dbReference type="ARBA" id="ARBA00004609"/>
    </source>
</evidence>
<accession>Q38CP2</accession>
<dbReference type="GO" id="GO:0042783">
    <property type="term" value="P:symbiont-mediated evasion of host immune response"/>
    <property type="evidence" value="ECO:0007669"/>
    <property type="project" value="InterPro"/>
</dbReference>
<reference evidence="10 11" key="1">
    <citation type="journal article" date="2005" name="Science">
        <title>Comparative genomics of trypanosomatid parasitic protozoa.</title>
        <authorList>
            <person name="El-Sayed N.M."/>
            <person name="Myler P.J."/>
            <person name="Blandin G."/>
            <person name="Berriman M."/>
            <person name="Crabtree J."/>
            <person name="Aggarwal G."/>
            <person name="Caler E."/>
            <person name="Renauld H."/>
            <person name="Worthey E.A."/>
            <person name="Hertz-Fowler C."/>
            <person name="Ghedin E."/>
            <person name="Peacock C."/>
            <person name="Bartholomeu D.C."/>
            <person name="Haas B.J."/>
            <person name="Tran A.N."/>
            <person name="Wortman J.R."/>
            <person name="Alsmark U.C."/>
            <person name="Angiuoli S."/>
            <person name="Anupama A."/>
            <person name="Badger J."/>
            <person name="Bringaud F."/>
            <person name="Cadag E."/>
            <person name="Carlton J.M."/>
            <person name="Cerqueira G.C."/>
            <person name="Creasy T."/>
            <person name="Delcher A.L."/>
            <person name="Djikeng A."/>
            <person name="Embley T.M."/>
            <person name="Hauser C."/>
            <person name="Ivens A.C."/>
            <person name="Kummerfeld S.K."/>
            <person name="Pereira-Leal J.B."/>
            <person name="Nilsson D."/>
            <person name="Peterson J."/>
            <person name="Salzberg S.L."/>
            <person name="Shallom J."/>
            <person name="Silva J.C."/>
            <person name="Sundaram J."/>
            <person name="Westenberger S."/>
            <person name="White O."/>
            <person name="Melville S.E."/>
            <person name="Donelson J.E."/>
            <person name="Andersson B."/>
            <person name="Stuart K.D."/>
            <person name="Hall N."/>
        </authorList>
    </citation>
    <scope>NUCLEOTIDE SEQUENCE [LARGE SCALE GENOMIC DNA]</scope>
    <source>
        <strain evidence="10 11">927/4 GUTat10.1</strain>
    </source>
</reference>
<dbReference type="GO" id="GO:0046789">
    <property type="term" value="F:host cell surface receptor binding"/>
    <property type="evidence" value="ECO:0000304"/>
    <property type="project" value="GeneDB"/>
</dbReference>
<evidence type="ECO:0000256" key="7">
    <source>
        <dbReference type="SAM" id="MobiDB-lite"/>
    </source>
</evidence>
<reference evidence="10 11" key="2">
    <citation type="journal article" date="2005" name="Science">
        <title>The genome of the African trypanosome Trypanosoma brucei.</title>
        <authorList>
            <person name="Berriman M."/>
            <person name="Ghedin E."/>
            <person name="Hertz-Fowler C."/>
            <person name="Blandin G."/>
            <person name="Renauld H."/>
            <person name="Bartholomeu D.C."/>
            <person name="Lennard N.J."/>
            <person name="Caler E."/>
            <person name="Hamlin N.E."/>
            <person name="Haas B."/>
            <person name="Bohme U."/>
            <person name="Hannick L."/>
            <person name="Aslett M.A."/>
            <person name="Shallom J."/>
            <person name="Marcello L."/>
            <person name="Hou L."/>
            <person name="Wickstead B."/>
            <person name="Alsmark U.C."/>
            <person name="Arrowsmith C."/>
            <person name="Atkin R.J."/>
            <person name="Barron A.J."/>
            <person name="Bringaud F."/>
            <person name="Brooks K."/>
            <person name="Carrington M."/>
            <person name="Cherevach I."/>
            <person name="Chillingworth T.J."/>
            <person name="Churcher C."/>
            <person name="Clark L.N."/>
            <person name="Corton C.H."/>
            <person name="Cronin A."/>
            <person name="Davies R.M."/>
            <person name="Doggett J."/>
            <person name="Djikeng A."/>
            <person name="Feldblyum T."/>
            <person name="Field M.C."/>
            <person name="Fraser A."/>
            <person name="Goodhead I."/>
            <person name="Hance Z."/>
            <person name="Harper D."/>
            <person name="Harris B.R."/>
            <person name="Hauser H."/>
            <person name="Hostetler J."/>
            <person name="Ivens A."/>
            <person name="Jagels K."/>
            <person name="Johnson D."/>
            <person name="Johnson J."/>
            <person name="Jones K."/>
            <person name="Kerhornou A.X."/>
            <person name="Koo H."/>
            <person name="Larke N."/>
            <person name="Landfear S."/>
            <person name="Larkin C."/>
            <person name="Leech V."/>
            <person name="Line A."/>
            <person name="Lord A."/>
            <person name="Macleod A."/>
            <person name="Mooney P.J."/>
            <person name="Moule S."/>
            <person name="Martin D.M."/>
            <person name="Morgan G.W."/>
            <person name="Mungall K."/>
            <person name="Norbertczak H."/>
            <person name="Ormond D."/>
            <person name="Pai G."/>
            <person name="Peacock C.S."/>
            <person name="Peterson J."/>
            <person name="Quail M.A."/>
            <person name="Rabbinowitsch E."/>
            <person name="Rajandream M.A."/>
            <person name="Reitter C."/>
            <person name="Salzberg S.L."/>
            <person name="Sanders M."/>
            <person name="Schobel S."/>
            <person name="Sharp S."/>
            <person name="Simmonds M."/>
            <person name="Simpson A.J."/>
            <person name="Tallon L."/>
            <person name="Turner C.M."/>
            <person name="Tait A."/>
            <person name="Tivey A.R."/>
            <person name="Van Aken S."/>
            <person name="Walker D."/>
            <person name="Wanless D."/>
            <person name="Wang S."/>
            <person name="White B."/>
            <person name="White O."/>
            <person name="Whitehead S."/>
            <person name="Woodward J."/>
            <person name="Wortman J."/>
            <person name="Adams M.D."/>
            <person name="Embley T.M."/>
            <person name="Gull K."/>
            <person name="Ullu E."/>
            <person name="Barry J.D."/>
            <person name="Fairlamb A.H."/>
            <person name="Opperdoes F."/>
            <person name="Barrell B.G."/>
            <person name="Donelson J.E."/>
            <person name="Hall N."/>
            <person name="Fraser C.M."/>
            <person name="Melville S.E."/>
            <person name="El-Sayed N.M."/>
        </authorList>
    </citation>
    <scope>NUCLEOTIDE SEQUENCE [LARGE SCALE GENOMIC DNA]</scope>
    <source>
        <strain evidence="10 11">927/4 GUTat10.1</strain>
    </source>
</reference>
<dbReference type="EMBL" id="CM000207">
    <property type="protein sequence ID" value="EAN77428.1"/>
    <property type="molecule type" value="Genomic_DNA"/>
</dbReference>
<dbReference type="GO" id="GO:0005886">
    <property type="term" value="C:plasma membrane"/>
    <property type="evidence" value="ECO:0007669"/>
    <property type="project" value="UniProtKB-SubCell"/>
</dbReference>
<keyword evidence="6" id="KW-0449">Lipoprotein</keyword>
<dbReference type="Proteomes" id="UP000008524">
    <property type="component" value="Chromosome 9"/>
</dbReference>
<comment type="subcellular location">
    <subcellularLocation>
        <location evidence="1">Cell membrane</location>
        <topology evidence="1">Lipid-anchor</topology>
        <topology evidence="1">GPI-anchor</topology>
    </subcellularLocation>
</comment>
<keyword evidence="2" id="KW-1003">Cell membrane</keyword>
<evidence type="ECO:0000256" key="8">
    <source>
        <dbReference type="SAM" id="SignalP"/>
    </source>
</evidence>
<dbReference type="GO" id="GO:0098552">
    <property type="term" value="C:side of membrane"/>
    <property type="evidence" value="ECO:0007669"/>
    <property type="project" value="UniProtKB-KW"/>
</dbReference>
<dbReference type="VEuPathDB" id="TriTrypDB:Tb927.9.17410"/>
<dbReference type="GO" id="GO:0006952">
    <property type="term" value="P:defense response"/>
    <property type="evidence" value="ECO:0000304"/>
    <property type="project" value="GeneDB"/>
</dbReference>
<feature type="signal peptide" evidence="8">
    <location>
        <begin position="1"/>
        <end position="21"/>
    </location>
</feature>
<feature type="domain" description="Trypanosome variant surface glycoprotein A-type N-terminal" evidence="9">
    <location>
        <begin position="29"/>
        <end position="389"/>
    </location>
</feature>
<evidence type="ECO:0000256" key="4">
    <source>
        <dbReference type="ARBA" id="ARBA00023136"/>
    </source>
</evidence>
<feature type="compositionally biased region" description="Polar residues" evidence="7">
    <location>
        <begin position="405"/>
        <end position="414"/>
    </location>
</feature>
<name>Q38CP2_TRYB2</name>
<evidence type="ECO:0000259" key="9">
    <source>
        <dbReference type="Pfam" id="PF00913"/>
    </source>
</evidence>
<dbReference type="RefSeq" id="XP_827758.1">
    <property type="nucleotide sequence ID" value="XM_822665.1"/>
</dbReference>
<dbReference type="InterPro" id="IPR001812">
    <property type="entry name" value="Trypano_VSG_A_N_dom"/>
</dbReference>
<evidence type="ECO:0000313" key="11">
    <source>
        <dbReference type="Proteomes" id="UP000008524"/>
    </source>
</evidence>
<evidence type="ECO:0000256" key="3">
    <source>
        <dbReference type="ARBA" id="ARBA00022622"/>
    </source>
</evidence>
<dbReference type="GO" id="GO:0020035">
    <property type="term" value="P:adhesion of symbiont to microvasculature"/>
    <property type="evidence" value="ECO:0000304"/>
    <property type="project" value="GeneDB"/>
</dbReference>
<dbReference type="PaxDb" id="5691-EAN77428"/>
<keyword evidence="11" id="KW-1185">Reference proteome</keyword>
<dbReference type="KEGG" id="tbr:Tb09.244.0640"/>
<evidence type="ECO:0000256" key="2">
    <source>
        <dbReference type="ARBA" id="ARBA00022475"/>
    </source>
</evidence>
<organism evidence="10 11">
    <name type="scientific">Trypanosoma brucei brucei (strain 927/4 GUTat10.1)</name>
    <dbReference type="NCBI Taxonomy" id="185431"/>
    <lineage>
        <taxon>Eukaryota</taxon>
        <taxon>Discoba</taxon>
        <taxon>Euglenozoa</taxon>
        <taxon>Kinetoplastea</taxon>
        <taxon>Metakinetoplastina</taxon>
        <taxon>Trypanosomatida</taxon>
        <taxon>Trypanosomatidae</taxon>
        <taxon>Trypanosoma</taxon>
    </lineage>
</organism>
<dbReference type="AlphaFoldDB" id="Q38CP2"/>
<dbReference type="InParanoid" id="Q38CP2"/>
<evidence type="ECO:0000256" key="6">
    <source>
        <dbReference type="ARBA" id="ARBA00023288"/>
    </source>
</evidence>
<proteinExistence type="predicted"/>
<gene>
    <name evidence="10" type="ORF">Tb09.244.0640</name>
</gene>
<feature type="region of interest" description="Disordered" evidence="7">
    <location>
        <begin position="397"/>
        <end position="469"/>
    </location>
</feature>